<dbReference type="InterPro" id="IPR002347">
    <property type="entry name" value="SDR_fam"/>
</dbReference>
<evidence type="ECO:0000256" key="8">
    <source>
        <dbReference type="ARBA" id="ARBA00023160"/>
    </source>
</evidence>
<evidence type="ECO:0000256" key="1">
    <source>
        <dbReference type="ARBA" id="ARBA00005194"/>
    </source>
</evidence>
<evidence type="ECO:0000256" key="3">
    <source>
        <dbReference type="ARBA" id="ARBA00022516"/>
    </source>
</evidence>
<feature type="active site" description="Proton acceptor" evidence="11">
    <location>
        <position position="153"/>
    </location>
</feature>
<comment type="catalytic activity">
    <reaction evidence="9 10">
        <text>a 2,3-saturated acyl-[ACP] + NAD(+) = a (2E)-enoyl-[ACP] + NADH + H(+)</text>
        <dbReference type="Rhea" id="RHEA:10240"/>
        <dbReference type="Rhea" id="RHEA-COMP:9925"/>
        <dbReference type="Rhea" id="RHEA-COMP:9926"/>
        <dbReference type="ChEBI" id="CHEBI:15378"/>
        <dbReference type="ChEBI" id="CHEBI:57540"/>
        <dbReference type="ChEBI" id="CHEBI:57945"/>
        <dbReference type="ChEBI" id="CHEBI:78784"/>
        <dbReference type="ChEBI" id="CHEBI:78785"/>
        <dbReference type="EC" id="1.3.1.9"/>
    </reaction>
</comment>
<evidence type="ECO:0000256" key="11">
    <source>
        <dbReference type="PIRSR" id="PIRSR000094-1"/>
    </source>
</evidence>
<comment type="similarity">
    <text evidence="2 10">Belongs to the short-chain dehydrogenases/reductases (SDR) family. FabI subfamily.</text>
</comment>
<dbReference type="EC" id="1.3.1.9" evidence="10"/>
<dbReference type="GO" id="GO:0006633">
    <property type="term" value="P:fatty acid biosynthetic process"/>
    <property type="evidence" value="ECO:0007669"/>
    <property type="project" value="UniProtKB-UniPathway"/>
</dbReference>
<evidence type="ECO:0000256" key="9">
    <source>
        <dbReference type="ARBA" id="ARBA00048572"/>
    </source>
</evidence>
<reference evidence="13" key="1">
    <citation type="journal article" date="2015" name="Proc. Natl. Acad. Sci. U.S.A.">
        <title>Bacterial clade with the ribosomal RNA operon on a small plasmid rather than the chromosome.</title>
        <authorList>
            <person name="Anda M."/>
            <person name="Ohtsubo Y."/>
            <person name="Okubo T."/>
            <person name="Sugawara M."/>
            <person name="Nagata Y."/>
            <person name="Tsuda M."/>
            <person name="Minamisawa K."/>
            <person name="Mitsui H."/>
        </authorList>
    </citation>
    <scope>NUCLEOTIDE SEQUENCE</scope>
    <source>
        <strain evidence="13">JCM 14755</strain>
    </source>
</reference>
<keyword evidence="3 10" id="KW-0444">Lipid biosynthesis</keyword>
<keyword evidence="8 10" id="KW-0275">Fatty acid biosynthesis</keyword>
<dbReference type="EMBL" id="LC066375">
    <property type="protein sequence ID" value="BAT27201.1"/>
    <property type="molecule type" value="Genomic_DNA"/>
</dbReference>
<dbReference type="SUPFAM" id="SSF51735">
    <property type="entry name" value="NAD(P)-binding Rossmann-fold domains"/>
    <property type="match status" value="1"/>
</dbReference>
<comment type="pathway">
    <text evidence="1">Lipid metabolism; fatty acid biosynthesis.</text>
</comment>
<feature type="active site" description="Proton acceptor" evidence="11">
    <location>
        <position position="163"/>
    </location>
</feature>
<dbReference type="Gene3D" id="1.10.8.400">
    <property type="entry name" value="Enoyl acyl carrier protein reductase"/>
    <property type="match status" value="1"/>
</dbReference>
<dbReference type="FunFam" id="1.10.8.400:FF:000001">
    <property type="entry name" value="Enoyl-[acyl-carrier-protein] reductase [NADH]"/>
    <property type="match status" value="1"/>
</dbReference>
<feature type="binding site" evidence="12">
    <location>
        <begin position="199"/>
        <end position="203"/>
    </location>
    <ligand>
        <name>NAD(+)</name>
        <dbReference type="ChEBI" id="CHEBI:57540"/>
    </ligand>
</feature>
<dbReference type="PANTHER" id="PTHR43159:SF2">
    <property type="entry name" value="ENOYL-[ACYL-CARRIER-PROTEIN] REDUCTASE [NADH], CHLOROPLASTIC"/>
    <property type="match status" value="1"/>
</dbReference>
<protein>
    <recommendedName>
        <fullName evidence="10">Enoyl-[acyl-carrier-protein] reductase [NADH]</fullName>
        <ecNumber evidence="10">1.3.1.9</ecNumber>
    </recommendedName>
</protein>
<dbReference type="PRINTS" id="PR00081">
    <property type="entry name" value="GDHRDH"/>
</dbReference>
<evidence type="ECO:0000256" key="6">
    <source>
        <dbReference type="ARBA" id="ARBA00023027"/>
    </source>
</evidence>
<feature type="binding site" evidence="12">
    <location>
        <begin position="27"/>
        <end position="28"/>
    </location>
    <ligand>
        <name>NAD(+)</name>
        <dbReference type="ChEBI" id="CHEBI:57540"/>
    </ligand>
</feature>
<dbReference type="UniPathway" id="UPA00094"/>
<proteinExistence type="inferred from homology"/>
<evidence type="ECO:0000256" key="10">
    <source>
        <dbReference type="PIRNR" id="PIRNR000094"/>
    </source>
</evidence>
<dbReference type="FunFam" id="3.40.50.720:FF:000054">
    <property type="entry name" value="Enoyl-[acyl-carrier-protein] reductase [NADH]"/>
    <property type="match status" value="1"/>
</dbReference>
<evidence type="ECO:0000313" key="13">
    <source>
        <dbReference type="EMBL" id="BAT27201.1"/>
    </source>
</evidence>
<name>A0A0N7KXK8_9HYPH</name>
<dbReference type="PANTHER" id="PTHR43159">
    <property type="entry name" value="ENOYL-[ACYL-CARRIER-PROTEIN] REDUCTASE"/>
    <property type="match status" value="1"/>
</dbReference>
<keyword evidence="7" id="KW-0443">Lipid metabolism</keyword>
<sequence>MGSEGSAMGDLMKGKRGLVMGVANHNSIAWGIARTLAGHGAEIALTYQGEAFGKRVRPLAQEIGSDILINCDVEDVATVDAVFDELERRWGRIDFVVHAVAFSDKNELKGLYADTTRENFTRTMVISCFSFTEVARRAARILNNGGALLTLTYDGSQRVMPNYNVMGVAKAALEASVRYLAADFGPRNIRVNAVSAGPVRTLAGAGVSDARLMLNYQRRNAPMRRNVTIDEVGGASLYLLSDLANGVTGEIHYVDSGYNIMSMPALDELKEQERRAVLTGEVEASAEAPAVK</sequence>
<dbReference type="CDD" id="cd05372">
    <property type="entry name" value="ENR_SDR"/>
    <property type="match status" value="1"/>
</dbReference>
<feature type="binding site" evidence="12">
    <location>
        <position position="48"/>
    </location>
    <ligand>
        <name>NAD(+)</name>
        <dbReference type="ChEBI" id="CHEBI:57540"/>
    </ligand>
</feature>
<dbReference type="InterPro" id="IPR014358">
    <property type="entry name" value="Enoyl-ACP_Rdtase_NADH"/>
</dbReference>
<dbReference type="Pfam" id="PF13561">
    <property type="entry name" value="adh_short_C2"/>
    <property type="match status" value="1"/>
</dbReference>
<organism evidence="13">
    <name type="scientific">Aureimonas frigidaquae</name>
    <dbReference type="NCBI Taxonomy" id="424757"/>
    <lineage>
        <taxon>Bacteria</taxon>
        <taxon>Pseudomonadati</taxon>
        <taxon>Pseudomonadota</taxon>
        <taxon>Alphaproteobacteria</taxon>
        <taxon>Hyphomicrobiales</taxon>
        <taxon>Aurantimonadaceae</taxon>
        <taxon>Aureimonas</taxon>
    </lineage>
</organism>
<evidence type="ECO:0000256" key="12">
    <source>
        <dbReference type="PIRSR" id="PIRSR000094-3"/>
    </source>
</evidence>
<evidence type="ECO:0000256" key="2">
    <source>
        <dbReference type="ARBA" id="ARBA00009233"/>
    </source>
</evidence>
<keyword evidence="4" id="KW-0276">Fatty acid metabolism</keyword>
<dbReference type="Gene3D" id="3.40.50.720">
    <property type="entry name" value="NAD(P)-binding Rossmann-like Domain"/>
    <property type="match status" value="1"/>
</dbReference>
<feature type="binding site" evidence="12">
    <location>
        <position position="21"/>
    </location>
    <ligand>
        <name>NAD(+)</name>
        <dbReference type="ChEBI" id="CHEBI:57540"/>
    </ligand>
</feature>
<keyword evidence="5 10" id="KW-0560">Oxidoreductase</keyword>
<dbReference type="AlphaFoldDB" id="A0A0N7KXK8"/>
<feature type="binding site" evidence="12">
    <location>
        <begin position="72"/>
        <end position="73"/>
    </location>
    <ligand>
        <name>NAD(+)</name>
        <dbReference type="ChEBI" id="CHEBI:57540"/>
    </ligand>
</feature>
<evidence type="ECO:0000256" key="4">
    <source>
        <dbReference type="ARBA" id="ARBA00022832"/>
    </source>
</evidence>
<evidence type="ECO:0000256" key="7">
    <source>
        <dbReference type="ARBA" id="ARBA00023098"/>
    </source>
</evidence>
<feature type="binding site" evidence="12">
    <location>
        <position position="100"/>
    </location>
    <ligand>
        <name>NAD(+)</name>
        <dbReference type="ChEBI" id="CHEBI:57540"/>
    </ligand>
</feature>
<keyword evidence="6 10" id="KW-0520">NAD</keyword>
<dbReference type="GO" id="GO:0004318">
    <property type="term" value="F:enoyl-[acyl-carrier-protein] reductase (NADH) activity"/>
    <property type="evidence" value="ECO:0007669"/>
    <property type="project" value="UniProtKB-EC"/>
</dbReference>
<dbReference type="PIRSF" id="PIRSF000094">
    <property type="entry name" value="Enoyl-ACP_rdct"/>
    <property type="match status" value="1"/>
</dbReference>
<dbReference type="NCBIfam" id="NF005078">
    <property type="entry name" value="PRK06505.1"/>
    <property type="match status" value="1"/>
</dbReference>
<evidence type="ECO:0000256" key="5">
    <source>
        <dbReference type="ARBA" id="ARBA00023002"/>
    </source>
</evidence>
<dbReference type="InterPro" id="IPR036291">
    <property type="entry name" value="NAD(P)-bd_dom_sf"/>
</dbReference>
<feature type="binding site" evidence="12">
    <location>
        <position position="170"/>
    </location>
    <ligand>
        <name>NAD(+)</name>
        <dbReference type="ChEBI" id="CHEBI:57540"/>
    </ligand>
</feature>
<accession>A0A0N7KXK8</accession>